<dbReference type="EMBL" id="CP001738">
    <property type="protein sequence ID" value="ACY98721.1"/>
    <property type="molecule type" value="Genomic_DNA"/>
</dbReference>
<dbReference type="Proteomes" id="UP000001918">
    <property type="component" value="Chromosome"/>
</dbReference>
<dbReference type="GO" id="GO:0044281">
    <property type="term" value="P:small molecule metabolic process"/>
    <property type="evidence" value="ECO:0007669"/>
    <property type="project" value="UniProtKB-ARBA"/>
</dbReference>
<dbReference type="Gene3D" id="1.20.120.1600">
    <property type="match status" value="1"/>
</dbReference>
<dbReference type="InterPro" id="IPR036412">
    <property type="entry name" value="HAD-like_sf"/>
</dbReference>
<dbReference type="AlphaFoldDB" id="D1A9N5"/>
<dbReference type="SFLD" id="SFLDS00003">
    <property type="entry name" value="Haloacid_Dehalogenase"/>
    <property type="match status" value="1"/>
</dbReference>
<dbReference type="RefSeq" id="WP_012853505.1">
    <property type="nucleotide sequence ID" value="NC_013510.1"/>
</dbReference>
<evidence type="ECO:0000256" key="3">
    <source>
        <dbReference type="ARBA" id="ARBA00022842"/>
    </source>
</evidence>
<dbReference type="eggNOG" id="COG1011">
    <property type="taxonomic scope" value="Bacteria"/>
</dbReference>
<dbReference type="InterPro" id="IPR006439">
    <property type="entry name" value="HAD-SF_hydro_IA"/>
</dbReference>
<dbReference type="InterPro" id="IPR051400">
    <property type="entry name" value="HAD-like_hydrolase"/>
</dbReference>
<dbReference type="NCBIfam" id="TIGR01509">
    <property type="entry name" value="HAD-SF-IA-v3"/>
    <property type="match status" value="1"/>
</dbReference>
<evidence type="ECO:0000313" key="4">
    <source>
        <dbReference type="EMBL" id="ACY98721.1"/>
    </source>
</evidence>
<dbReference type="SFLD" id="SFLDG01129">
    <property type="entry name" value="C1.5:_HAD__Beta-PGM__Phosphata"/>
    <property type="match status" value="1"/>
</dbReference>
<keyword evidence="5" id="KW-1185">Reference proteome</keyword>
<accession>D1A9N5</accession>
<dbReference type="Pfam" id="PF00702">
    <property type="entry name" value="Hydrolase"/>
    <property type="match status" value="1"/>
</dbReference>
<dbReference type="SUPFAM" id="SSF56784">
    <property type="entry name" value="HAD-like"/>
    <property type="match status" value="1"/>
</dbReference>
<dbReference type="PANTHER" id="PTHR46470:SF4">
    <property type="entry name" value="5-AMINO-6-(5-PHOSPHO-D-RIBITYLAMINO)URACIL PHOSPHATASE YIGB"/>
    <property type="match status" value="1"/>
</dbReference>
<gene>
    <name evidence="4" type="ordered locus">Tcur_3180</name>
</gene>
<dbReference type="KEGG" id="tcu:Tcur_3180"/>
<evidence type="ECO:0000313" key="5">
    <source>
        <dbReference type="Proteomes" id="UP000001918"/>
    </source>
</evidence>
<dbReference type="PRINTS" id="PR00413">
    <property type="entry name" value="HADHALOGNASE"/>
</dbReference>
<proteinExistence type="predicted"/>
<sequence length="236" mass="25553">MSTIRGVLFDLDGTLVDHESAAADAVVAALADMDGAEGVEPAALGRLWVEIEHAAMDRYLAGEIGFQEQRRLRVARLRAELGLPAWTDEQADEWFTGYLREYERAWRTYPDALPALERLRRERPEAALGVVTNGNGQQQRRKLAQTGLAALMPTVVVSGEVGVAKPDPEIFQIACRRLGLPPQEVAYVGDRHQTDALAAKAAGLRGIWLDRGGEKGADPGVPVIASLADLPGVLAR</sequence>
<dbReference type="GO" id="GO:0016787">
    <property type="term" value="F:hydrolase activity"/>
    <property type="evidence" value="ECO:0007669"/>
    <property type="project" value="UniProtKB-KW"/>
</dbReference>
<evidence type="ECO:0000256" key="2">
    <source>
        <dbReference type="ARBA" id="ARBA00022801"/>
    </source>
</evidence>
<dbReference type="Gene3D" id="3.40.50.1000">
    <property type="entry name" value="HAD superfamily/HAD-like"/>
    <property type="match status" value="1"/>
</dbReference>
<dbReference type="NCBIfam" id="TIGR01549">
    <property type="entry name" value="HAD-SF-IA-v1"/>
    <property type="match status" value="1"/>
</dbReference>
<dbReference type="InterPro" id="IPR023214">
    <property type="entry name" value="HAD_sf"/>
</dbReference>
<dbReference type="STRING" id="471852.Tcur_3180"/>
<reference evidence="4 5" key="1">
    <citation type="journal article" date="2011" name="Stand. Genomic Sci.">
        <title>Complete genome sequence of Thermomonospora curvata type strain (B9).</title>
        <authorList>
            <person name="Chertkov O."/>
            <person name="Sikorski J."/>
            <person name="Nolan M."/>
            <person name="Lapidus A."/>
            <person name="Lucas S."/>
            <person name="Del Rio T.G."/>
            <person name="Tice H."/>
            <person name="Cheng J.F."/>
            <person name="Goodwin L."/>
            <person name="Pitluck S."/>
            <person name="Liolios K."/>
            <person name="Ivanova N."/>
            <person name="Mavromatis K."/>
            <person name="Mikhailova N."/>
            <person name="Ovchinnikova G."/>
            <person name="Pati A."/>
            <person name="Chen A."/>
            <person name="Palaniappan K."/>
            <person name="Djao O.D."/>
            <person name="Land M."/>
            <person name="Hauser L."/>
            <person name="Chang Y.J."/>
            <person name="Jeffries C.D."/>
            <person name="Brettin T."/>
            <person name="Han C."/>
            <person name="Detter J.C."/>
            <person name="Rohde M."/>
            <person name="Goker M."/>
            <person name="Woyke T."/>
            <person name="Bristow J."/>
            <person name="Eisen J.A."/>
            <person name="Markowitz V."/>
            <person name="Hugenholtz P."/>
            <person name="Klenk H.P."/>
            <person name="Kyrpides N.C."/>
        </authorList>
    </citation>
    <scope>NUCLEOTIDE SEQUENCE [LARGE SCALE GENOMIC DNA]</scope>
    <source>
        <strain evidence="5">ATCC 19995 / DSM 43183 / JCM 3096 / KCTC 9072 / NBRC 15933 / NCIMB 10081 / Henssen B9</strain>
    </source>
</reference>
<comment type="cofactor">
    <cofactor evidence="1">
        <name>Mg(2+)</name>
        <dbReference type="ChEBI" id="CHEBI:18420"/>
    </cofactor>
</comment>
<name>D1A9N5_THECD</name>
<dbReference type="HOGENOM" id="CLU_045011_8_1_11"/>
<keyword evidence="2 4" id="KW-0378">Hydrolase</keyword>
<evidence type="ECO:0000256" key="1">
    <source>
        <dbReference type="ARBA" id="ARBA00001946"/>
    </source>
</evidence>
<organism evidence="4 5">
    <name type="scientific">Thermomonospora curvata (strain ATCC 19995 / DSM 43183 / JCM 3096 / KCTC 9072 / NBRC 15933 / NCIMB 10081 / Henssen B9)</name>
    <dbReference type="NCBI Taxonomy" id="471852"/>
    <lineage>
        <taxon>Bacteria</taxon>
        <taxon>Bacillati</taxon>
        <taxon>Actinomycetota</taxon>
        <taxon>Actinomycetes</taxon>
        <taxon>Streptosporangiales</taxon>
        <taxon>Thermomonosporaceae</taxon>
        <taxon>Thermomonospora</taxon>
    </lineage>
</organism>
<protein>
    <submittedName>
        <fullName evidence="4">HAD-superfamily hydrolase, subfamily IA, variant 2 (HAD-like)</fullName>
    </submittedName>
</protein>
<dbReference type="PANTHER" id="PTHR46470">
    <property type="entry name" value="N-ACYLNEURAMINATE-9-PHOSPHATASE"/>
    <property type="match status" value="1"/>
</dbReference>
<keyword evidence="3" id="KW-0460">Magnesium</keyword>